<keyword evidence="3 8" id="KW-0540">Nuclease</keyword>
<dbReference type="InterPro" id="IPR012337">
    <property type="entry name" value="RNaseH-like_sf"/>
</dbReference>
<evidence type="ECO:0000259" key="9">
    <source>
        <dbReference type="SMART" id="SM00479"/>
    </source>
</evidence>
<keyword evidence="7 8" id="KW-0460">Magnesium</keyword>
<evidence type="ECO:0000256" key="8">
    <source>
        <dbReference type="HAMAP-Rule" id="MF_00157"/>
    </source>
</evidence>
<protein>
    <recommendedName>
        <fullName evidence="8">Ribonuclease T</fullName>
        <ecNumber evidence="8">3.1.13.-</ecNumber>
    </recommendedName>
    <alternativeName>
        <fullName evidence="8">Exoribonuclease T</fullName>
        <shortName evidence="8">RNase T</shortName>
    </alternativeName>
</protein>
<keyword evidence="6 8" id="KW-0269">Exonuclease</keyword>
<comment type="similarity">
    <text evidence="8">Belongs to the RNase T family.</text>
</comment>
<feature type="binding site" evidence="8">
    <location>
        <position position="24"/>
    </location>
    <ligand>
        <name>Mg(2+)</name>
        <dbReference type="ChEBI" id="CHEBI:18420"/>
        <label>1</label>
        <note>catalytic</note>
    </ligand>
</feature>
<accession>A0A370D9T3</accession>
<evidence type="ECO:0000256" key="4">
    <source>
        <dbReference type="ARBA" id="ARBA00022723"/>
    </source>
</evidence>
<comment type="caution">
    <text evidence="8">Lacks conserved residue(s) required for the propagation of feature annotation.</text>
</comment>
<dbReference type="NCBIfam" id="TIGR01298">
    <property type="entry name" value="RNaseT"/>
    <property type="match status" value="1"/>
</dbReference>
<feature type="binding site" evidence="8">
    <location>
        <position position="24"/>
    </location>
    <ligand>
        <name>Mg(2+)</name>
        <dbReference type="ChEBI" id="CHEBI:18420"/>
        <label>2</label>
        <note>catalytic</note>
    </ligand>
</feature>
<dbReference type="EMBL" id="QFXC01000013">
    <property type="protein sequence ID" value="RDH81649.1"/>
    <property type="molecule type" value="Genomic_DNA"/>
</dbReference>
<dbReference type="CDD" id="cd06134">
    <property type="entry name" value="RNaseT"/>
    <property type="match status" value="1"/>
</dbReference>
<comment type="caution">
    <text evidence="10">The sequence shown here is derived from an EMBL/GenBank/DDBJ whole genome shotgun (WGS) entry which is preliminary data.</text>
</comment>
<dbReference type="PANTHER" id="PTHR30231">
    <property type="entry name" value="DNA POLYMERASE III SUBUNIT EPSILON"/>
    <property type="match status" value="1"/>
</dbReference>
<keyword evidence="5 8" id="KW-0378">Hydrolase</keyword>
<keyword evidence="2 8" id="KW-0819">tRNA processing</keyword>
<feature type="site" description="Important for substrate binding and specificity" evidence="8">
    <location>
        <position position="30"/>
    </location>
</feature>
<dbReference type="GO" id="GO:0005829">
    <property type="term" value="C:cytosol"/>
    <property type="evidence" value="ECO:0007669"/>
    <property type="project" value="TreeGrafter"/>
</dbReference>
<dbReference type="InterPro" id="IPR005987">
    <property type="entry name" value="RNase_T"/>
</dbReference>
<dbReference type="GO" id="GO:0008033">
    <property type="term" value="P:tRNA processing"/>
    <property type="evidence" value="ECO:0007669"/>
    <property type="project" value="UniProtKB-KW"/>
</dbReference>
<evidence type="ECO:0000313" key="11">
    <source>
        <dbReference type="Proteomes" id="UP000254266"/>
    </source>
</evidence>
<dbReference type="PANTHER" id="PTHR30231:SF2">
    <property type="entry name" value="RIBONUCLEASE T"/>
    <property type="match status" value="1"/>
</dbReference>
<dbReference type="SMART" id="SM00479">
    <property type="entry name" value="EXOIII"/>
    <property type="match status" value="1"/>
</dbReference>
<dbReference type="GO" id="GO:0045004">
    <property type="term" value="P:DNA replication proofreading"/>
    <property type="evidence" value="ECO:0007669"/>
    <property type="project" value="TreeGrafter"/>
</dbReference>
<evidence type="ECO:0000256" key="6">
    <source>
        <dbReference type="ARBA" id="ARBA00022839"/>
    </source>
</evidence>
<dbReference type="GO" id="GO:0016896">
    <property type="term" value="F:RNA exonuclease activity, producing 5'-phosphomonoesters"/>
    <property type="evidence" value="ECO:0007669"/>
    <property type="project" value="UniProtKB-UniRule"/>
</dbReference>
<comment type="function">
    <text evidence="8">Trims short 3' overhangs of a variety of RNA species, leaving a one or two nucleotide 3' overhang. Responsible for the end-turnover of tRNA: specifically removes the terminal AMP residue from uncharged tRNA (tRNA-C-C-A). Also appears to be involved in tRNA biosynthesis.</text>
</comment>
<dbReference type="EC" id="3.1.13.-" evidence="8"/>
<dbReference type="InterPro" id="IPR013520">
    <property type="entry name" value="Ribonucl_H"/>
</dbReference>
<organism evidence="10 11">
    <name type="scientific">endosymbiont of Galathealinum brachiosum</name>
    <dbReference type="NCBI Taxonomy" id="2200906"/>
    <lineage>
        <taxon>Bacteria</taxon>
        <taxon>Pseudomonadati</taxon>
        <taxon>Pseudomonadota</taxon>
        <taxon>Gammaproteobacteria</taxon>
        <taxon>sulfur-oxidizing symbionts</taxon>
    </lineage>
</organism>
<keyword evidence="11" id="KW-1185">Reference proteome</keyword>
<dbReference type="HAMAP" id="MF_00157">
    <property type="entry name" value="RNase_T"/>
    <property type="match status" value="1"/>
</dbReference>
<dbReference type="AlphaFoldDB" id="A0A370D9T3"/>
<dbReference type="GO" id="GO:0000287">
    <property type="term" value="F:magnesium ion binding"/>
    <property type="evidence" value="ECO:0007669"/>
    <property type="project" value="UniProtKB-UniRule"/>
</dbReference>
<dbReference type="Gene3D" id="3.30.420.10">
    <property type="entry name" value="Ribonuclease H-like superfamily/Ribonuclease H"/>
    <property type="match status" value="1"/>
</dbReference>
<dbReference type="GO" id="GO:0008408">
    <property type="term" value="F:3'-5' exonuclease activity"/>
    <property type="evidence" value="ECO:0007669"/>
    <property type="project" value="TreeGrafter"/>
</dbReference>
<dbReference type="FunFam" id="3.30.420.10:FF:000009">
    <property type="entry name" value="Ribonuclease T"/>
    <property type="match status" value="1"/>
</dbReference>
<dbReference type="SUPFAM" id="SSF53098">
    <property type="entry name" value="Ribonuclease H-like"/>
    <property type="match status" value="1"/>
</dbReference>
<evidence type="ECO:0000256" key="7">
    <source>
        <dbReference type="ARBA" id="ARBA00022842"/>
    </source>
</evidence>
<reference evidence="10 11" key="1">
    <citation type="journal article" date="2018" name="ISME J.">
        <title>Endosymbiont genomes yield clues of tubeworm success.</title>
        <authorList>
            <person name="Li Y."/>
            <person name="Liles M.R."/>
            <person name="Halanych K.M."/>
        </authorList>
    </citation>
    <scope>NUCLEOTIDE SEQUENCE [LARGE SCALE GENOMIC DNA]</scope>
    <source>
        <strain evidence="10">A1464</strain>
    </source>
</reference>
<keyword evidence="4 8" id="KW-0479">Metal-binding</keyword>
<feature type="domain" description="Exonuclease" evidence="9">
    <location>
        <begin position="19"/>
        <end position="204"/>
    </location>
</feature>
<evidence type="ECO:0000256" key="5">
    <source>
        <dbReference type="ARBA" id="ARBA00022801"/>
    </source>
</evidence>
<name>A0A370D9T3_9GAMM</name>
<comment type="subunit">
    <text evidence="1 8">Homodimer.</text>
</comment>
<dbReference type="InterPro" id="IPR036397">
    <property type="entry name" value="RNaseH_sf"/>
</dbReference>
<gene>
    <name evidence="8" type="primary">rnt</name>
    <name evidence="10" type="ORF">DIZ80_16400</name>
</gene>
<feature type="binding site" evidence="8">
    <location>
        <position position="26"/>
    </location>
    <ligand>
        <name>Mg(2+)</name>
        <dbReference type="ChEBI" id="CHEBI:18420"/>
        <label>2</label>
        <note>catalytic</note>
    </ligand>
</feature>
<sequence>MSTDTNKPTPMSRRFRGFMPVVIDVETGGFNAKKDALLEVAAATLKLDDNGIIEIDEQICRHIVPFEGSNMEPKSLEITGIDPYHPFRMAIAEAQALGEIFSFIRKSLKKNQCKRAIMVGHNTVMDLSFINAAAERCNINRNPFHPFSTFDTVSFAGLAYGQTVLSRAVKAAGIEWDNDQAHSASYDTLKTAELFCTIINRWRRSTGLVWTAQVDD</sequence>
<evidence type="ECO:0000313" key="10">
    <source>
        <dbReference type="EMBL" id="RDH81649.1"/>
    </source>
</evidence>
<evidence type="ECO:0000256" key="1">
    <source>
        <dbReference type="ARBA" id="ARBA00011738"/>
    </source>
</evidence>
<dbReference type="GO" id="GO:0003676">
    <property type="term" value="F:nucleic acid binding"/>
    <property type="evidence" value="ECO:0007669"/>
    <property type="project" value="InterPro"/>
</dbReference>
<evidence type="ECO:0000256" key="3">
    <source>
        <dbReference type="ARBA" id="ARBA00022722"/>
    </source>
</evidence>
<feature type="binding site" evidence="8">
    <location>
        <position position="187"/>
    </location>
    <ligand>
        <name>Mg(2+)</name>
        <dbReference type="ChEBI" id="CHEBI:18420"/>
        <label>2</label>
        <note>catalytic</note>
    </ligand>
</feature>
<feature type="binding site" evidence="8">
    <location>
        <position position="182"/>
    </location>
    <ligand>
        <name>Mg(2+)</name>
        <dbReference type="ChEBI" id="CHEBI:18420"/>
        <label>2</label>
        <note>catalytic</note>
    </ligand>
</feature>
<comment type="cofactor">
    <cofactor evidence="8">
        <name>Mg(2+)</name>
        <dbReference type="ChEBI" id="CHEBI:18420"/>
    </cofactor>
    <text evidence="8">Binds two Mg(2+) per subunit. The active form of the enzyme binds two Mg(2+) ions in its active site. The first Mg(2+) forms only one salt bridge with the protein.</text>
</comment>
<feature type="active site" description="Proton donor/acceptor" evidence="8">
    <location>
        <position position="182"/>
    </location>
</feature>
<feature type="site" description="Important for substrate binding and specificity" evidence="8">
    <location>
        <position position="147"/>
    </location>
</feature>
<evidence type="ECO:0000256" key="2">
    <source>
        <dbReference type="ARBA" id="ARBA00022694"/>
    </source>
</evidence>
<proteinExistence type="inferred from homology"/>
<dbReference type="Proteomes" id="UP000254266">
    <property type="component" value="Unassembled WGS sequence"/>
</dbReference>
<dbReference type="Pfam" id="PF00929">
    <property type="entry name" value="RNase_T"/>
    <property type="match status" value="1"/>
</dbReference>